<dbReference type="GeneID" id="87741601"/>
<geneLocation type="chloroplast" evidence="2"/>
<evidence type="ECO:0000313" key="2">
    <source>
        <dbReference type="EMBL" id="WNS59803.1"/>
    </source>
</evidence>
<keyword evidence="2" id="KW-0934">Plastid</keyword>
<accession>A0AA96MQ11</accession>
<dbReference type="PRINTS" id="PR01435">
    <property type="entry name" value="NPOXDRDTASE5"/>
</dbReference>
<sequence length="112" mass="12947">MDNTPFSTSSYYVNSIWTSTYTYSDSNKRSSSYTGFPKCFTTKYSYVVFDHNLNLSIQQINGSLTYQYIWSWAIHNDSLLDFGHLIDPLTFIIIMSILITTVGIMVFIYSDN</sequence>
<keyword evidence="2" id="KW-0150">Chloroplast</keyword>
<reference evidence="2" key="1">
    <citation type="journal article" date="2023" name="Int. J. Mol. Sci.">
        <title>Characterization and Comparative Analysis of the Complete Plastomes of Five Epidendrum (Epidendreae, Orchidaceae) Species.</title>
        <authorList>
            <person name="Zhao Z."/>
            <person name="Zeng M.-Y."/>
            <person name="Wu Y.-W."/>
            <person name="Li J.-W."/>
            <person name="Zhou Z."/>
            <person name="Liu Z.-J."/>
            <person name="Li M.-H."/>
        </authorList>
    </citation>
    <scope>NUCLEOTIDE SEQUENCE</scope>
</reference>
<protein>
    <submittedName>
        <fullName evidence="2">NADH-plastoquinone oxidoreductase subunit 5</fullName>
    </submittedName>
</protein>
<dbReference type="RefSeq" id="YP_011028391.1">
    <property type="nucleotide sequence ID" value="NC_085708.1"/>
</dbReference>
<organism evidence="2">
    <name type="scientific">Epidendrum avicula</name>
    <dbReference type="NCBI Taxonomy" id="123163"/>
    <lineage>
        <taxon>Eukaryota</taxon>
        <taxon>Viridiplantae</taxon>
        <taxon>Streptophyta</taxon>
        <taxon>Embryophyta</taxon>
        <taxon>Tracheophyta</taxon>
        <taxon>Spermatophyta</taxon>
        <taxon>Magnoliopsida</taxon>
        <taxon>Liliopsida</taxon>
        <taxon>Asparagales</taxon>
        <taxon>Orchidaceae</taxon>
        <taxon>Epidendroideae</taxon>
        <taxon>Epidendreae</taxon>
        <taxon>Laeliinae</taxon>
        <taxon>Epidendrum</taxon>
    </lineage>
</organism>
<proteinExistence type="predicted"/>
<keyword evidence="1" id="KW-0812">Transmembrane</keyword>
<dbReference type="AlphaFoldDB" id="A0AA96MQ11"/>
<name>A0AA96MQ11_9ASPA</name>
<gene>
    <name evidence="2" type="primary">ndhF</name>
</gene>
<dbReference type="EMBL" id="OR460026">
    <property type="protein sequence ID" value="WNS59803.1"/>
    <property type="molecule type" value="Genomic_DNA"/>
</dbReference>
<keyword evidence="1" id="KW-1133">Transmembrane helix</keyword>
<evidence type="ECO:0000256" key="1">
    <source>
        <dbReference type="SAM" id="Phobius"/>
    </source>
</evidence>
<reference evidence="2" key="2">
    <citation type="submission" date="2023-08" db="EMBL/GenBank/DDBJ databases">
        <authorList>
            <person name="Li M.-H."/>
        </authorList>
    </citation>
    <scope>NUCLEOTIDE SEQUENCE</scope>
</reference>
<keyword evidence="1" id="KW-0472">Membrane</keyword>
<feature type="transmembrane region" description="Helical" evidence="1">
    <location>
        <begin position="89"/>
        <end position="109"/>
    </location>
</feature>